<comment type="function">
    <text evidence="15 16 17">Catalyzes the oxidation of 3-carboxy-2-hydroxy-4-methylpentanoate (3-isopropylmalate) to 3-carboxy-4-methyl-2-oxopentanoate. The product decarboxylates to 4-methyl-2 oxopentanoate.</text>
</comment>
<evidence type="ECO:0000256" key="4">
    <source>
        <dbReference type="ARBA" id="ARBA00004762"/>
    </source>
</evidence>
<feature type="binding site" evidence="16">
    <location>
        <begin position="76"/>
        <end position="89"/>
    </location>
    <ligand>
        <name>NAD(+)</name>
        <dbReference type="ChEBI" id="CHEBI:57540"/>
    </ligand>
</feature>
<gene>
    <name evidence="16 19" type="primary">leuB</name>
    <name evidence="19" type="ORF">skT53_31000</name>
</gene>
<feature type="binding site" evidence="16">
    <location>
        <position position="246"/>
    </location>
    <ligand>
        <name>Mg(2+)</name>
        <dbReference type="ChEBI" id="CHEBI:18420"/>
    </ligand>
</feature>
<keyword evidence="13 16" id="KW-0520">NAD</keyword>
<comment type="catalytic activity">
    <reaction evidence="1 16 17">
        <text>(2R,3S)-3-isopropylmalate + NAD(+) = 4-methyl-2-oxopentanoate + CO2 + NADH</text>
        <dbReference type="Rhea" id="RHEA:32271"/>
        <dbReference type="ChEBI" id="CHEBI:16526"/>
        <dbReference type="ChEBI" id="CHEBI:17865"/>
        <dbReference type="ChEBI" id="CHEBI:35121"/>
        <dbReference type="ChEBI" id="CHEBI:57540"/>
        <dbReference type="ChEBI" id="CHEBI:57945"/>
        <dbReference type="EC" id="1.1.1.85"/>
    </reaction>
</comment>
<comment type="pathway">
    <text evidence="4 16 17">Amino-acid biosynthesis; L-leucine biosynthesis; L-leucine from 3-methyl-2-oxobutanoate: step 3/4.</text>
</comment>
<evidence type="ECO:0000256" key="8">
    <source>
        <dbReference type="ARBA" id="ARBA00022490"/>
    </source>
</evidence>
<feature type="binding site" evidence="16">
    <location>
        <position position="222"/>
    </location>
    <ligand>
        <name>Mg(2+)</name>
        <dbReference type="ChEBI" id="CHEBI:18420"/>
    </ligand>
</feature>
<dbReference type="UniPathway" id="UPA00048">
    <property type="reaction ID" value="UER00072"/>
</dbReference>
<evidence type="ECO:0000313" key="19">
    <source>
        <dbReference type="EMBL" id="BCJ88115.1"/>
    </source>
</evidence>
<evidence type="ECO:0000256" key="5">
    <source>
        <dbReference type="ARBA" id="ARBA00008319"/>
    </source>
</evidence>
<feature type="site" description="Important for catalysis" evidence="16">
    <location>
        <position position="190"/>
    </location>
</feature>
<dbReference type="FunFam" id="3.40.718.10:FF:000028">
    <property type="entry name" value="3-isopropylmalate dehydrogenase"/>
    <property type="match status" value="1"/>
</dbReference>
<keyword evidence="20" id="KW-1185">Reference proteome</keyword>
<evidence type="ECO:0000256" key="7">
    <source>
        <dbReference type="ARBA" id="ARBA00022430"/>
    </source>
</evidence>
<keyword evidence="10 16" id="KW-0479">Metal-binding</keyword>
<keyword evidence="7 16" id="KW-0432">Leucine biosynthesis</keyword>
<evidence type="ECO:0000256" key="17">
    <source>
        <dbReference type="RuleBase" id="RU004445"/>
    </source>
</evidence>
<dbReference type="PANTHER" id="PTHR42979">
    <property type="entry name" value="3-ISOPROPYLMALATE DEHYDROGENASE"/>
    <property type="match status" value="1"/>
</dbReference>
<dbReference type="Pfam" id="PF00180">
    <property type="entry name" value="Iso_dh"/>
    <property type="match status" value="1"/>
</dbReference>
<organism evidence="19 20">
    <name type="scientific">Effusibacillus dendaii</name>
    <dbReference type="NCBI Taxonomy" id="2743772"/>
    <lineage>
        <taxon>Bacteria</taxon>
        <taxon>Bacillati</taxon>
        <taxon>Bacillota</taxon>
        <taxon>Bacilli</taxon>
        <taxon>Bacillales</taxon>
        <taxon>Alicyclobacillaceae</taxon>
        <taxon>Effusibacillus</taxon>
    </lineage>
</organism>
<evidence type="ECO:0000256" key="14">
    <source>
        <dbReference type="ARBA" id="ARBA00023304"/>
    </source>
</evidence>
<reference evidence="19 20" key="1">
    <citation type="submission" date="2020-08" db="EMBL/GenBank/DDBJ databases">
        <title>Complete Genome Sequence of Effusibacillus dendaii Strain skT53, Isolated from Farmland soil.</title>
        <authorList>
            <person name="Konishi T."/>
            <person name="Kawasaki H."/>
        </authorList>
    </citation>
    <scope>NUCLEOTIDE SEQUENCE [LARGE SCALE GENOMIC DNA]</scope>
    <source>
        <strain evidence="20">skT53</strain>
    </source>
</reference>
<evidence type="ECO:0000256" key="3">
    <source>
        <dbReference type="ARBA" id="ARBA00004496"/>
    </source>
</evidence>
<dbReference type="InterPro" id="IPR004429">
    <property type="entry name" value="Isopropylmalate_DH"/>
</dbReference>
<keyword evidence="9 16" id="KW-0028">Amino-acid biosynthesis</keyword>
<dbReference type="PROSITE" id="PS00470">
    <property type="entry name" value="IDH_IMDH"/>
    <property type="match status" value="1"/>
</dbReference>
<evidence type="ECO:0000256" key="2">
    <source>
        <dbReference type="ARBA" id="ARBA00001936"/>
    </source>
</evidence>
<feature type="binding site" evidence="16">
    <location>
        <position position="250"/>
    </location>
    <ligand>
        <name>Mg(2+)</name>
        <dbReference type="ChEBI" id="CHEBI:18420"/>
    </ligand>
</feature>
<sequence>MSKKIALLPGDGIGPEIVAEAVKVLDAVAQRFSREFVYETLPIGGNAIDDFQDPLPPHTVKGLKESDAILLGAVGGPKWDQNPSHLRPESGLLRMRKELGVFANLRPITAFEPLLHASTLKKEVLSGVDFLILRELTGGIYFGEKRRTATETGELATDTLVYSTQEIERIVRMAFDIARKRKKILHSVDKANVLESSRLWRETVNRIGKDYPDVKCEHILVDNCAMQLIRNPRQFDVVVTENMFGDILSDEAAMLTGSIGMLPSASLGASVGLYEPCHGSAPDIAGRGIANPLGTILSSAMLLRHSFGWEAEAAAIEEAVYEVLSKGVRSADLATPDEKTVSTSEMGDLVVQSIRSKVAS</sequence>
<dbReference type="InterPro" id="IPR024084">
    <property type="entry name" value="IsoPropMal-DH-like_dom"/>
</dbReference>
<keyword evidence="16" id="KW-0464">Manganese</keyword>
<protein>
    <recommendedName>
        <fullName evidence="16">3-isopropylmalate dehydrogenase</fullName>
        <ecNumber evidence="16">1.1.1.85</ecNumber>
    </recommendedName>
    <alternativeName>
        <fullName evidence="16">3-IPM-DH</fullName>
    </alternativeName>
    <alternativeName>
        <fullName evidence="16">Beta-IPM dehydrogenase</fullName>
        <shortName evidence="16">IMDH</shortName>
    </alternativeName>
</protein>
<proteinExistence type="inferred from homology"/>
<dbReference type="EMBL" id="AP023366">
    <property type="protein sequence ID" value="BCJ88115.1"/>
    <property type="molecule type" value="Genomic_DNA"/>
</dbReference>
<dbReference type="GO" id="GO:0005829">
    <property type="term" value="C:cytosol"/>
    <property type="evidence" value="ECO:0007669"/>
    <property type="project" value="TreeGrafter"/>
</dbReference>
<comment type="cofactor">
    <cofactor evidence="2">
        <name>Mn(2+)</name>
        <dbReference type="ChEBI" id="CHEBI:29035"/>
    </cofactor>
</comment>
<evidence type="ECO:0000256" key="1">
    <source>
        <dbReference type="ARBA" id="ARBA00000624"/>
    </source>
</evidence>
<evidence type="ECO:0000256" key="15">
    <source>
        <dbReference type="ARBA" id="ARBA00023577"/>
    </source>
</evidence>
<evidence type="ECO:0000313" key="20">
    <source>
        <dbReference type="Proteomes" id="UP000593802"/>
    </source>
</evidence>
<dbReference type="GO" id="GO:0003862">
    <property type="term" value="F:3-isopropylmalate dehydrogenase activity"/>
    <property type="evidence" value="ECO:0007669"/>
    <property type="project" value="UniProtKB-UniRule"/>
</dbReference>
<dbReference type="EC" id="1.1.1.85" evidence="16"/>
<feature type="binding site" evidence="16">
    <location>
        <begin position="279"/>
        <end position="291"/>
    </location>
    <ligand>
        <name>NAD(+)</name>
        <dbReference type="ChEBI" id="CHEBI:57540"/>
    </ligand>
</feature>
<comment type="subunit">
    <text evidence="6 16 17">Homodimer.</text>
</comment>
<dbReference type="GO" id="GO:0000287">
    <property type="term" value="F:magnesium ion binding"/>
    <property type="evidence" value="ECO:0007669"/>
    <property type="project" value="InterPro"/>
</dbReference>
<keyword evidence="11 16" id="KW-0460">Magnesium</keyword>
<feature type="site" description="Important for catalysis" evidence="16">
    <location>
        <position position="141"/>
    </location>
</feature>
<evidence type="ECO:0000256" key="6">
    <source>
        <dbReference type="ARBA" id="ARBA00011738"/>
    </source>
</evidence>
<evidence type="ECO:0000259" key="18">
    <source>
        <dbReference type="SMART" id="SM01329"/>
    </source>
</evidence>
<accession>A0A7I8DDF1</accession>
<dbReference type="NCBIfam" id="TIGR00169">
    <property type="entry name" value="leuB"/>
    <property type="match status" value="1"/>
</dbReference>
<keyword evidence="12 16" id="KW-0560">Oxidoreductase</keyword>
<dbReference type="AlphaFoldDB" id="A0A7I8DDF1"/>
<feature type="domain" description="Isopropylmalate dehydrogenase-like" evidence="18">
    <location>
        <begin position="4"/>
        <end position="350"/>
    </location>
</feature>
<dbReference type="GO" id="GO:0051287">
    <property type="term" value="F:NAD binding"/>
    <property type="evidence" value="ECO:0007669"/>
    <property type="project" value="InterPro"/>
</dbReference>
<comment type="similarity">
    <text evidence="5 16">Belongs to the isocitrate and isopropylmalate dehydrogenases family. LeuB type 1 subfamily.</text>
</comment>
<comment type="cofactor">
    <cofactor evidence="16 17">
        <name>Mg(2+)</name>
        <dbReference type="ChEBI" id="CHEBI:18420"/>
    </cofactor>
    <cofactor evidence="16 17">
        <name>Mn(2+)</name>
        <dbReference type="ChEBI" id="CHEBI:29035"/>
    </cofactor>
    <text evidence="16 17">Binds 1 Mg(2+) or Mn(2+) ion per subunit.</text>
</comment>
<feature type="binding site" evidence="16">
    <location>
        <position position="106"/>
    </location>
    <ligand>
        <name>substrate</name>
    </ligand>
</feature>
<feature type="binding site" evidence="16">
    <location>
        <position position="222"/>
    </location>
    <ligand>
        <name>substrate</name>
    </ligand>
</feature>
<evidence type="ECO:0000256" key="9">
    <source>
        <dbReference type="ARBA" id="ARBA00022605"/>
    </source>
</evidence>
<dbReference type="PANTHER" id="PTHR42979:SF1">
    <property type="entry name" value="3-ISOPROPYLMALATE DEHYDROGENASE"/>
    <property type="match status" value="1"/>
</dbReference>
<dbReference type="HAMAP" id="MF_01033">
    <property type="entry name" value="LeuB_type1"/>
    <property type="match status" value="1"/>
</dbReference>
<evidence type="ECO:0000256" key="16">
    <source>
        <dbReference type="HAMAP-Rule" id="MF_01033"/>
    </source>
</evidence>
<keyword evidence="14 16" id="KW-0100">Branched-chain amino acid biosynthesis</keyword>
<name>A0A7I8DDF1_9BACL</name>
<dbReference type="RefSeq" id="WP_200758773.1">
    <property type="nucleotide sequence ID" value="NZ_AP023366.1"/>
</dbReference>
<dbReference type="Proteomes" id="UP000593802">
    <property type="component" value="Chromosome"/>
</dbReference>
<feature type="binding site" evidence="16">
    <location>
        <position position="96"/>
    </location>
    <ligand>
        <name>substrate</name>
    </ligand>
</feature>
<dbReference type="SMART" id="SM01329">
    <property type="entry name" value="Iso_dh"/>
    <property type="match status" value="1"/>
</dbReference>
<dbReference type="SUPFAM" id="SSF53659">
    <property type="entry name" value="Isocitrate/Isopropylmalate dehydrogenase-like"/>
    <property type="match status" value="1"/>
</dbReference>
<dbReference type="KEGG" id="eff:skT53_31000"/>
<keyword evidence="8 16" id="KW-0963">Cytoplasm</keyword>
<feature type="binding site" evidence="16">
    <location>
        <position position="134"/>
    </location>
    <ligand>
        <name>substrate</name>
    </ligand>
</feature>
<dbReference type="Gene3D" id="3.40.718.10">
    <property type="entry name" value="Isopropylmalate Dehydrogenase"/>
    <property type="match status" value="1"/>
</dbReference>
<evidence type="ECO:0000256" key="13">
    <source>
        <dbReference type="ARBA" id="ARBA00023027"/>
    </source>
</evidence>
<evidence type="ECO:0000256" key="12">
    <source>
        <dbReference type="ARBA" id="ARBA00023002"/>
    </source>
</evidence>
<evidence type="ECO:0000256" key="11">
    <source>
        <dbReference type="ARBA" id="ARBA00022842"/>
    </source>
</evidence>
<comment type="subcellular location">
    <subcellularLocation>
        <location evidence="3 16">Cytoplasm</location>
    </subcellularLocation>
</comment>
<dbReference type="GO" id="GO:0009098">
    <property type="term" value="P:L-leucine biosynthetic process"/>
    <property type="evidence" value="ECO:0007669"/>
    <property type="project" value="UniProtKB-UniRule"/>
</dbReference>
<dbReference type="InterPro" id="IPR019818">
    <property type="entry name" value="IsoCit/isopropylmalate_DH_CS"/>
</dbReference>
<evidence type="ECO:0000256" key="10">
    <source>
        <dbReference type="ARBA" id="ARBA00022723"/>
    </source>
</evidence>